<feature type="chain" id="PRO_5012593732" evidence="1">
    <location>
        <begin position="23"/>
        <end position="94"/>
    </location>
</feature>
<name>A0A1R3J3F5_9ROSI</name>
<evidence type="ECO:0000313" key="3">
    <source>
        <dbReference type="Proteomes" id="UP000187203"/>
    </source>
</evidence>
<dbReference type="AlphaFoldDB" id="A0A1R3J3F5"/>
<comment type="caution">
    <text evidence="2">The sequence shown here is derived from an EMBL/GenBank/DDBJ whole genome shotgun (WGS) entry which is preliminary data.</text>
</comment>
<keyword evidence="3" id="KW-1185">Reference proteome</keyword>
<proteinExistence type="predicted"/>
<feature type="signal peptide" evidence="1">
    <location>
        <begin position="1"/>
        <end position="22"/>
    </location>
</feature>
<keyword evidence="1" id="KW-0732">Signal</keyword>
<dbReference type="Proteomes" id="UP000187203">
    <property type="component" value="Unassembled WGS sequence"/>
</dbReference>
<evidence type="ECO:0000313" key="2">
    <source>
        <dbReference type="EMBL" id="OMO89306.1"/>
    </source>
</evidence>
<accession>A0A1R3J3F5</accession>
<sequence length="94" mass="11256">MKILSFLLSFFLPFLFLPPSSDHPLNRIVLGRSYVFWVPFFRTFVGEEPEMSRRKREETKVRKPQRFRLPSLPAIDSDQRRFPRPAPVTLFFNL</sequence>
<reference evidence="3" key="1">
    <citation type="submission" date="2013-09" db="EMBL/GenBank/DDBJ databases">
        <title>Corchorus olitorius genome sequencing.</title>
        <authorList>
            <person name="Alam M."/>
            <person name="Haque M.S."/>
            <person name="Islam M.S."/>
            <person name="Emdad E.M."/>
            <person name="Islam M.M."/>
            <person name="Ahmed B."/>
            <person name="Halim A."/>
            <person name="Hossen Q.M.M."/>
            <person name="Hossain M.Z."/>
            <person name="Ahmed R."/>
            <person name="Khan M.M."/>
            <person name="Islam R."/>
            <person name="Rashid M.M."/>
            <person name="Khan S.A."/>
            <person name="Rahman M.S."/>
            <person name="Alam M."/>
            <person name="Yahiya A.S."/>
            <person name="Khan M.S."/>
            <person name="Azam M.S."/>
            <person name="Haque T."/>
            <person name="Lashkar M.Z.H."/>
            <person name="Akhand A.I."/>
            <person name="Morshed G."/>
            <person name="Roy S."/>
            <person name="Uddin K.S."/>
            <person name="Rabeya T."/>
            <person name="Hossain A.S."/>
            <person name="Chowdhury A."/>
            <person name="Snigdha A.R."/>
            <person name="Mortoza M.S."/>
            <person name="Matin S.A."/>
            <person name="Hoque S.M.E."/>
            <person name="Islam M.K."/>
            <person name="Roy D.K."/>
            <person name="Haider R."/>
            <person name="Moosa M.M."/>
            <person name="Elias S.M."/>
            <person name="Hasan A.M."/>
            <person name="Jahan S."/>
            <person name="Shafiuddin M."/>
            <person name="Mahmood N."/>
            <person name="Shommy N.S."/>
        </authorList>
    </citation>
    <scope>NUCLEOTIDE SEQUENCE [LARGE SCALE GENOMIC DNA]</scope>
    <source>
        <strain evidence="3">cv. O-4</strain>
    </source>
</reference>
<protein>
    <submittedName>
        <fullName evidence="2">Proline-rich receptor-like protein kinase PERK13-like protein</fullName>
    </submittedName>
</protein>
<organism evidence="2 3">
    <name type="scientific">Corchorus olitorius</name>
    <dbReference type="NCBI Taxonomy" id="93759"/>
    <lineage>
        <taxon>Eukaryota</taxon>
        <taxon>Viridiplantae</taxon>
        <taxon>Streptophyta</taxon>
        <taxon>Embryophyta</taxon>
        <taxon>Tracheophyta</taxon>
        <taxon>Spermatophyta</taxon>
        <taxon>Magnoliopsida</taxon>
        <taxon>eudicotyledons</taxon>
        <taxon>Gunneridae</taxon>
        <taxon>Pentapetalae</taxon>
        <taxon>rosids</taxon>
        <taxon>malvids</taxon>
        <taxon>Malvales</taxon>
        <taxon>Malvaceae</taxon>
        <taxon>Grewioideae</taxon>
        <taxon>Apeibeae</taxon>
        <taxon>Corchorus</taxon>
    </lineage>
</organism>
<evidence type="ECO:0000256" key="1">
    <source>
        <dbReference type="SAM" id="SignalP"/>
    </source>
</evidence>
<keyword evidence="2" id="KW-0808">Transferase</keyword>
<keyword evidence="2" id="KW-0675">Receptor</keyword>
<gene>
    <name evidence="2" type="ORF">COLO4_19810</name>
</gene>
<dbReference type="EMBL" id="AWUE01016834">
    <property type="protein sequence ID" value="OMO89306.1"/>
    <property type="molecule type" value="Genomic_DNA"/>
</dbReference>
<dbReference type="GO" id="GO:0016301">
    <property type="term" value="F:kinase activity"/>
    <property type="evidence" value="ECO:0007669"/>
    <property type="project" value="UniProtKB-KW"/>
</dbReference>
<keyword evidence="2" id="KW-0418">Kinase</keyword>